<name>C4Y2Y4_CLAL4</name>
<organism evidence="1 2">
    <name type="scientific">Clavispora lusitaniae (strain ATCC 42720)</name>
    <name type="common">Yeast</name>
    <name type="synonym">Candida lusitaniae</name>
    <dbReference type="NCBI Taxonomy" id="306902"/>
    <lineage>
        <taxon>Eukaryota</taxon>
        <taxon>Fungi</taxon>
        <taxon>Dikarya</taxon>
        <taxon>Ascomycota</taxon>
        <taxon>Saccharomycotina</taxon>
        <taxon>Pichiomycetes</taxon>
        <taxon>Metschnikowiaceae</taxon>
        <taxon>Clavispora</taxon>
    </lineage>
</organism>
<reference evidence="1 2" key="1">
    <citation type="journal article" date="2009" name="Nature">
        <title>Evolution of pathogenicity and sexual reproduction in eight Candida genomes.</title>
        <authorList>
            <person name="Butler G."/>
            <person name="Rasmussen M.D."/>
            <person name="Lin M.F."/>
            <person name="Santos M.A."/>
            <person name="Sakthikumar S."/>
            <person name="Munro C.A."/>
            <person name="Rheinbay E."/>
            <person name="Grabherr M."/>
            <person name="Forche A."/>
            <person name="Reedy J.L."/>
            <person name="Agrafioti I."/>
            <person name="Arnaud M.B."/>
            <person name="Bates S."/>
            <person name="Brown A.J."/>
            <person name="Brunke S."/>
            <person name="Costanzo M.C."/>
            <person name="Fitzpatrick D.A."/>
            <person name="de Groot P.W."/>
            <person name="Harris D."/>
            <person name="Hoyer L.L."/>
            <person name="Hube B."/>
            <person name="Klis F.M."/>
            <person name="Kodira C."/>
            <person name="Lennard N."/>
            <person name="Logue M.E."/>
            <person name="Martin R."/>
            <person name="Neiman A.M."/>
            <person name="Nikolaou E."/>
            <person name="Quail M.A."/>
            <person name="Quinn J."/>
            <person name="Santos M.C."/>
            <person name="Schmitzberger F.F."/>
            <person name="Sherlock G."/>
            <person name="Shah P."/>
            <person name="Silverstein K.A."/>
            <person name="Skrzypek M.S."/>
            <person name="Soll D."/>
            <person name="Staggs R."/>
            <person name="Stansfield I."/>
            <person name="Stumpf M.P."/>
            <person name="Sudbery P.E."/>
            <person name="Srikantha T."/>
            <person name="Zeng Q."/>
            <person name="Berman J."/>
            <person name="Berriman M."/>
            <person name="Heitman J."/>
            <person name="Gow N.A."/>
            <person name="Lorenz M.C."/>
            <person name="Birren B.W."/>
            <person name="Kellis M."/>
            <person name="Cuomo C.A."/>
        </authorList>
    </citation>
    <scope>NUCLEOTIDE SEQUENCE [LARGE SCALE GENOMIC DNA]</scope>
    <source>
        <strain evidence="1 2">ATCC 42720</strain>
    </source>
</reference>
<dbReference type="Proteomes" id="UP000007703">
    <property type="component" value="Unassembled WGS sequence"/>
</dbReference>
<evidence type="ECO:0000313" key="1">
    <source>
        <dbReference type="EMBL" id="EEQ38771.1"/>
    </source>
</evidence>
<dbReference type="VEuPathDB" id="FungiDB:CLUG_02897"/>
<accession>C4Y2Y4</accession>
<gene>
    <name evidence="1" type="ORF">CLUG_02897</name>
</gene>
<dbReference type="AlphaFoldDB" id="C4Y2Y4"/>
<dbReference type="KEGG" id="clu:CLUG_02897"/>
<dbReference type="HOGENOM" id="CLU_1234883_0_0_1"/>
<sequence length="224" mass="25433">MENQHASDAIGKTFQGRQIEEVHSVRRVFGSSHRNTRFGYIHSEKANSNLGKRGEERDNLRKVFFDGALDFFGRGARFFDRYKANLKMRFIVGKRAVFQVVENKIGLKQMIEDRSHQEKRQVVAMHGVHVVAQDDFWFQVVEKHGICVCENEANGVLGCCPVGKCVFGRWEIGQSRIGLGTFIVGGDHGPCFNCSRTVQPTDVLRKMVHQAVVKRHIFVAETVV</sequence>
<proteinExistence type="predicted"/>
<dbReference type="EMBL" id="CH408078">
    <property type="protein sequence ID" value="EEQ38771.1"/>
    <property type="molecule type" value="Genomic_DNA"/>
</dbReference>
<evidence type="ECO:0000313" key="2">
    <source>
        <dbReference type="Proteomes" id="UP000007703"/>
    </source>
</evidence>
<protein>
    <submittedName>
        <fullName evidence="1">Uncharacterized protein</fullName>
    </submittedName>
</protein>
<dbReference type="InParanoid" id="C4Y2Y4"/>